<dbReference type="eggNOG" id="COG3893">
    <property type="taxonomic scope" value="Bacteria"/>
</dbReference>
<protein>
    <recommendedName>
        <fullName evidence="1">PD-(D/E)XK endonuclease-like domain-containing protein</fullName>
    </recommendedName>
</protein>
<dbReference type="InterPro" id="IPR011604">
    <property type="entry name" value="PDDEXK-like_dom_sf"/>
</dbReference>
<dbReference type="STRING" id="1088869.GMO_00940"/>
<dbReference type="InterPro" id="IPR038726">
    <property type="entry name" value="PDDEXK_AddAB-type"/>
</dbReference>
<dbReference type="OrthoDB" id="9780606at2"/>
<dbReference type="InterPro" id="IPR027417">
    <property type="entry name" value="P-loop_NTPase"/>
</dbReference>
<feature type="domain" description="PD-(D/E)XK endonuclease-like" evidence="1">
    <location>
        <begin position="732"/>
        <end position="979"/>
    </location>
</feature>
<dbReference type="Proteomes" id="UP000004949">
    <property type="component" value="Unassembled WGS sequence"/>
</dbReference>
<dbReference type="InterPro" id="IPR014153">
    <property type="entry name" value="Ds_break_AddB"/>
</dbReference>
<dbReference type="EMBL" id="AGQV01000001">
    <property type="protein sequence ID" value="EHH68787.1"/>
    <property type="molecule type" value="Genomic_DNA"/>
</dbReference>
<reference evidence="2 3" key="1">
    <citation type="submission" date="2011-10" db="EMBL/GenBank/DDBJ databases">
        <title>Genome sequence of Gluconobacter morbifer G707, isolated from Drosophila gut.</title>
        <authorList>
            <person name="Lee W.-J."/>
            <person name="Kim E.-K."/>
        </authorList>
    </citation>
    <scope>NUCLEOTIDE SEQUENCE [LARGE SCALE GENOMIC DNA]</scope>
    <source>
        <strain evidence="2 3">G707</strain>
    </source>
</reference>
<evidence type="ECO:0000313" key="2">
    <source>
        <dbReference type="EMBL" id="EHH68787.1"/>
    </source>
</evidence>
<evidence type="ECO:0000313" key="3">
    <source>
        <dbReference type="Proteomes" id="UP000004949"/>
    </source>
</evidence>
<dbReference type="Pfam" id="PF12705">
    <property type="entry name" value="PDDEXK_1"/>
    <property type="match status" value="1"/>
</dbReference>
<organism evidence="2 3">
    <name type="scientific">Gluconobacter morbifer G707</name>
    <dbReference type="NCBI Taxonomy" id="1088869"/>
    <lineage>
        <taxon>Bacteria</taxon>
        <taxon>Pseudomonadati</taxon>
        <taxon>Pseudomonadota</taxon>
        <taxon>Alphaproteobacteria</taxon>
        <taxon>Acetobacterales</taxon>
        <taxon>Acetobacteraceae</taxon>
        <taxon>Gluconobacter</taxon>
    </lineage>
</organism>
<sequence>MSRIVTIPGTEAFLDRVAHEWLERDPTAGTDGPGLILVPSRRAGRALMEAFLRVLDAQAALLPRIVAINDVDEDALASIGIDVMLPPAVEPQRRLAVLAMLILRTPIVTLGMDSTKGIDRAWPLAKALADLMDEAERSGVDLAERLPDAVEERFSEHWQQTLKFLEIVTAIWPKWLEEEGLSNPVARQIARLKAQALVWLEKPPETPVWAVGFADGSAAVLDVLAAVAQLESGLVVLPGVDLALPEEIWVDIPPSHPQFGLKEILGDLGVDRAEVTDWDCARDRAREKLLREIMLPEHGIARWGQHSGQWDTDELSLLPALDQQQEAQAIAMILRDVVSREGRTCALVSPDRGLAQRVGTELLRFGIHADDSAGESLSQTPAAVFLRLVAVAAEARLSPVALLSVLKHPLAALGRTPGDCHASARRLERLLLRGPAPAPGPAGLQAALEAYVADRREPDHGASADAPDEPESLTPFIARIGQAFDPLLSIEGAIPLPDLLERLIHTAEALAATEEEHAAPPEEDMRPGGRLWLGEDGEALSRILASLMQHTGILPPQTLGHLDSFLNTAMAGQMLTGLRAHRGGVELAHPRVSILGVLEARLLAFDVVVLGGLNETVWPPATDPGPWLSRPMRERVGLPSPERQTGISAHDFMSTALAAGQVVFANSARREGAPGVPARWLVRMEAFLGGRGQSLPVHPALDWQKALDQPLDGAETVDPPEPRPPVALRPRRLSITEIETWMQDPYAIYAKHVLKLNALRPLEEGAEYADFGTIVHDAMERVYRQYPDRWPANAPSILRRAFGEELARANMRPALVNWWGPRLARIADWVSERETGYRATEDAQARHMEIRASFTLQADRAPFELRGRADRIDIDEDGKATIFDYKTGQPPSGTSVATGWSVQLVLEGALLAQGAFQNVPAVETKRLLYWHLTGGDEPGRESDVPGSRAKTDAATLIGEAMEKLRGLVNAYDDPAQPYRSQPWAGHVPRYTDYAQLARVEEWRAAHAEGEGE</sequence>
<comment type="caution">
    <text evidence="2">The sequence shown here is derived from an EMBL/GenBank/DDBJ whole genome shotgun (WGS) entry which is preliminary data.</text>
</comment>
<dbReference type="SUPFAM" id="SSF52980">
    <property type="entry name" value="Restriction endonuclease-like"/>
    <property type="match status" value="1"/>
</dbReference>
<dbReference type="AlphaFoldDB" id="G6XF29"/>
<gene>
    <name evidence="2" type="ORF">GMO_00940</name>
</gene>
<accession>G6XF29</accession>
<dbReference type="InterPro" id="IPR011335">
    <property type="entry name" value="Restrct_endonuc-II-like"/>
</dbReference>
<dbReference type="NCBIfam" id="TIGR02786">
    <property type="entry name" value="addB_alphas"/>
    <property type="match status" value="1"/>
</dbReference>
<dbReference type="Gene3D" id="3.90.320.10">
    <property type="match status" value="1"/>
</dbReference>
<dbReference type="eggNOG" id="COG2887">
    <property type="taxonomic scope" value="Bacteria"/>
</dbReference>
<proteinExistence type="predicted"/>
<dbReference type="RefSeq" id="WP_008850245.1">
    <property type="nucleotide sequence ID" value="NZ_AGQV01000001.1"/>
</dbReference>
<name>G6XF29_9PROT</name>
<dbReference type="SUPFAM" id="SSF52540">
    <property type="entry name" value="P-loop containing nucleoside triphosphate hydrolases"/>
    <property type="match status" value="1"/>
</dbReference>
<keyword evidence="3" id="KW-1185">Reference proteome</keyword>
<evidence type="ECO:0000259" key="1">
    <source>
        <dbReference type="Pfam" id="PF12705"/>
    </source>
</evidence>
<dbReference type="PATRIC" id="fig|1088869.3.peg.94"/>